<protein>
    <submittedName>
        <fullName evidence="2">Phytanoyl-CoA dioxygenase</fullName>
    </submittedName>
</protein>
<organism evidence="2 3">
    <name type="scientific">Sphingomonas lenta</name>
    <dbReference type="NCBI Taxonomy" id="1141887"/>
    <lineage>
        <taxon>Bacteria</taxon>
        <taxon>Pseudomonadati</taxon>
        <taxon>Pseudomonadota</taxon>
        <taxon>Alphaproteobacteria</taxon>
        <taxon>Sphingomonadales</taxon>
        <taxon>Sphingomonadaceae</taxon>
        <taxon>Sphingomonas</taxon>
    </lineage>
</organism>
<sequence length="247" mass="27895">MSQVLNGRLRADQVAQFERDGYTLFREPVLAPDRFARLRAIFEELLAARGEDDLDTPHFHDERLFEFLFAPEVLDLVEPLMGPNIGLWSSHFISKPPRTGKATPWHEDSAYWNGRVSTMAGIVTVWLALDATDPENGSMGVIPGSHRDGYSQYEAVDLSENIFDRQIKPGSVDEAEAVFFTLAPNECSLHEARIIHGARANTSDRRRAGYTMRYFPTSSRIVPERNRHHPVWLARGRDLAGNSYANA</sequence>
<dbReference type="EMBL" id="NSLI01000002">
    <property type="protein sequence ID" value="PAX09073.1"/>
    <property type="molecule type" value="Genomic_DNA"/>
</dbReference>
<dbReference type="Proteomes" id="UP000218151">
    <property type="component" value="Unassembled WGS sequence"/>
</dbReference>
<dbReference type="OrthoDB" id="7359449at2"/>
<dbReference type="Pfam" id="PF05721">
    <property type="entry name" value="PhyH"/>
    <property type="match status" value="1"/>
</dbReference>
<dbReference type="GO" id="GO:0016706">
    <property type="term" value="F:2-oxoglutarate-dependent dioxygenase activity"/>
    <property type="evidence" value="ECO:0007669"/>
    <property type="project" value="UniProtKB-ARBA"/>
</dbReference>
<keyword evidence="2" id="KW-0560">Oxidoreductase</keyword>
<accession>A0A2A2SIM4</accession>
<evidence type="ECO:0000313" key="3">
    <source>
        <dbReference type="Proteomes" id="UP000218151"/>
    </source>
</evidence>
<dbReference type="SUPFAM" id="SSF51197">
    <property type="entry name" value="Clavaminate synthase-like"/>
    <property type="match status" value="1"/>
</dbReference>
<dbReference type="PANTHER" id="PTHR20883:SF48">
    <property type="entry name" value="ECTOINE DIOXYGENASE"/>
    <property type="match status" value="1"/>
</dbReference>
<name>A0A2A2SIM4_9SPHN</name>
<dbReference type="Gene3D" id="2.60.120.620">
    <property type="entry name" value="q2cbj1_9rhob like domain"/>
    <property type="match status" value="1"/>
</dbReference>
<evidence type="ECO:0000313" key="2">
    <source>
        <dbReference type="EMBL" id="PAX09073.1"/>
    </source>
</evidence>
<dbReference type="RefSeq" id="WP_095997571.1">
    <property type="nucleotide sequence ID" value="NZ_NSLI01000002.1"/>
</dbReference>
<reference evidence="3" key="1">
    <citation type="submission" date="2017-09" db="EMBL/GenBank/DDBJ databases">
        <authorList>
            <person name="Feng G."/>
            <person name="Zhu H."/>
        </authorList>
    </citation>
    <scope>NUCLEOTIDE SEQUENCE [LARGE SCALE GENOMIC DNA]</scope>
    <source>
        <strain evidence="3">1PNM-20</strain>
    </source>
</reference>
<keyword evidence="2" id="KW-0223">Dioxygenase</keyword>
<comment type="cofactor">
    <cofactor evidence="1">
        <name>Fe(2+)</name>
        <dbReference type="ChEBI" id="CHEBI:29033"/>
    </cofactor>
</comment>
<gene>
    <name evidence="2" type="ORF">CKY28_07035</name>
</gene>
<dbReference type="GO" id="GO:0005506">
    <property type="term" value="F:iron ion binding"/>
    <property type="evidence" value="ECO:0007669"/>
    <property type="project" value="UniProtKB-ARBA"/>
</dbReference>
<dbReference type="InterPro" id="IPR008775">
    <property type="entry name" value="Phytyl_CoA_dOase-like"/>
</dbReference>
<dbReference type="PANTHER" id="PTHR20883">
    <property type="entry name" value="PHYTANOYL-COA DIOXYGENASE DOMAIN CONTAINING 1"/>
    <property type="match status" value="1"/>
</dbReference>
<keyword evidence="3" id="KW-1185">Reference proteome</keyword>
<dbReference type="AlphaFoldDB" id="A0A2A2SIM4"/>
<evidence type="ECO:0000256" key="1">
    <source>
        <dbReference type="ARBA" id="ARBA00001954"/>
    </source>
</evidence>
<comment type="caution">
    <text evidence="2">The sequence shown here is derived from an EMBL/GenBank/DDBJ whole genome shotgun (WGS) entry which is preliminary data.</text>
</comment>
<proteinExistence type="predicted"/>